<dbReference type="Proteomes" id="UP000005238">
    <property type="component" value="Unassembled WGS sequence"/>
</dbReference>
<dbReference type="EnsemblProtists" id="Phyra84629">
    <property type="protein sequence ID" value="Phyra84629"/>
    <property type="gene ID" value="Phyra84629"/>
</dbReference>
<evidence type="ECO:0000313" key="2">
    <source>
        <dbReference type="EnsemblProtists" id="Phyra84629"/>
    </source>
</evidence>
<dbReference type="VEuPathDB" id="FungiDB:KRP22_7367"/>
<name>H3H2L2_PHYRM</name>
<keyword evidence="3" id="KW-1185">Reference proteome</keyword>
<dbReference type="VEuPathDB" id="FungiDB:KRP23_2770"/>
<feature type="compositionally biased region" description="Polar residues" evidence="1">
    <location>
        <begin position="125"/>
        <end position="143"/>
    </location>
</feature>
<evidence type="ECO:0000313" key="3">
    <source>
        <dbReference type="Proteomes" id="UP000005238"/>
    </source>
</evidence>
<organism evidence="2 3">
    <name type="scientific">Phytophthora ramorum</name>
    <name type="common">Sudden oak death agent</name>
    <dbReference type="NCBI Taxonomy" id="164328"/>
    <lineage>
        <taxon>Eukaryota</taxon>
        <taxon>Sar</taxon>
        <taxon>Stramenopiles</taxon>
        <taxon>Oomycota</taxon>
        <taxon>Peronosporomycetes</taxon>
        <taxon>Peronosporales</taxon>
        <taxon>Peronosporaceae</taxon>
        <taxon>Phytophthora</taxon>
    </lineage>
</organism>
<feature type="region of interest" description="Disordered" evidence="1">
    <location>
        <begin position="102"/>
        <end position="165"/>
    </location>
</feature>
<evidence type="ECO:0008006" key="4">
    <source>
        <dbReference type="Google" id="ProtNLM"/>
    </source>
</evidence>
<dbReference type="InParanoid" id="H3H2L2"/>
<reference evidence="2" key="2">
    <citation type="submission" date="2015-06" db="UniProtKB">
        <authorList>
            <consortium name="EnsemblProtists"/>
        </authorList>
    </citation>
    <scope>IDENTIFICATION</scope>
    <source>
        <strain evidence="2">Pr102</strain>
    </source>
</reference>
<feature type="compositionally biased region" description="Low complexity" evidence="1">
    <location>
        <begin position="113"/>
        <end position="124"/>
    </location>
</feature>
<dbReference type="EMBL" id="DS566115">
    <property type="status" value="NOT_ANNOTATED_CDS"/>
    <property type="molecule type" value="Genomic_DNA"/>
</dbReference>
<dbReference type="AlphaFoldDB" id="H3H2L2"/>
<proteinExistence type="predicted"/>
<dbReference type="HOGENOM" id="CLU_031840_0_0_1"/>
<dbReference type="eggNOG" id="ENOG502RAT3">
    <property type="taxonomic scope" value="Eukaryota"/>
</dbReference>
<reference evidence="3" key="1">
    <citation type="journal article" date="2006" name="Science">
        <title>Phytophthora genome sequences uncover evolutionary origins and mechanisms of pathogenesis.</title>
        <authorList>
            <person name="Tyler B.M."/>
            <person name="Tripathy S."/>
            <person name="Zhang X."/>
            <person name="Dehal P."/>
            <person name="Jiang R.H."/>
            <person name="Aerts A."/>
            <person name="Arredondo F.D."/>
            <person name="Baxter L."/>
            <person name="Bensasson D."/>
            <person name="Beynon J.L."/>
            <person name="Chapman J."/>
            <person name="Damasceno C.M."/>
            <person name="Dorrance A.E."/>
            <person name="Dou D."/>
            <person name="Dickerman A.W."/>
            <person name="Dubchak I.L."/>
            <person name="Garbelotto M."/>
            <person name="Gijzen M."/>
            <person name="Gordon S.G."/>
            <person name="Govers F."/>
            <person name="Grunwald N.J."/>
            <person name="Huang W."/>
            <person name="Ivors K.L."/>
            <person name="Jones R.W."/>
            <person name="Kamoun S."/>
            <person name="Krampis K."/>
            <person name="Lamour K.H."/>
            <person name="Lee M.K."/>
            <person name="McDonald W.H."/>
            <person name="Medina M."/>
            <person name="Meijer H.J."/>
            <person name="Nordberg E.K."/>
            <person name="Maclean D.J."/>
            <person name="Ospina-Giraldo M.D."/>
            <person name="Morris P.F."/>
            <person name="Phuntumart V."/>
            <person name="Putnam N.H."/>
            <person name="Rash S."/>
            <person name="Rose J.K."/>
            <person name="Sakihama Y."/>
            <person name="Salamov A.A."/>
            <person name="Savidor A."/>
            <person name="Scheuring C.F."/>
            <person name="Smith B.M."/>
            <person name="Sobral B.W."/>
            <person name="Terry A."/>
            <person name="Torto-Alalibo T.A."/>
            <person name="Win J."/>
            <person name="Xu Z."/>
            <person name="Zhang H."/>
            <person name="Grigoriev I.V."/>
            <person name="Rokhsar D.S."/>
            <person name="Boore J.L."/>
        </authorList>
    </citation>
    <scope>NUCLEOTIDE SEQUENCE [LARGE SCALE GENOMIC DNA]</scope>
    <source>
        <strain evidence="3">Pr102</strain>
    </source>
</reference>
<protein>
    <recommendedName>
        <fullName evidence="4">PH domain-containing protein</fullName>
    </recommendedName>
</protein>
<sequence length="436" mass="46336">MAGLDCPMQTKALNLFWHKAELRLVEQPQPEAPVFAISRPTLFGGREEFILQYPARLEPPTKRDLARHRFTVRHGKKRRSFQAPDAATFGTWLSALEQALEPKREPDEVNTPSSTATTATATSSQGRESIAGSTGTRASSRCRVSTLGGASSRASSNASVAMPPPSRITLERECFTRDPNNHKLLWLHRPAPTIAGLAIDEVERGDIVSLSACHEEAEEDYTNIFATEDAPLNTTDKCPHANSNTTEVFSDGPDAACAGGDHDQENGSCIAAVEDMQSVADVGNGEPLDDPSAANDVAGIELDNINSEVKAVVEGLVAAVSEGEQDRTIKGEEIDIVNESDAINPEIEAVVEALVAAVVKSEDGSDLDGGALGIGNATVTMDGFIMSGVESSRASGSAKEPAAQVSARSATLVTKHRWEPLDPTNSSLIWQPTAEA</sequence>
<feature type="compositionally biased region" description="Low complexity" evidence="1">
    <location>
        <begin position="150"/>
        <end position="161"/>
    </location>
</feature>
<evidence type="ECO:0000256" key="1">
    <source>
        <dbReference type="SAM" id="MobiDB-lite"/>
    </source>
</evidence>
<accession>H3H2L2</accession>